<dbReference type="GO" id="GO:0005576">
    <property type="term" value="C:extracellular region"/>
    <property type="evidence" value="ECO:0007669"/>
    <property type="project" value="UniProtKB-SubCell"/>
</dbReference>
<feature type="chain" id="PRO_5038776543" evidence="4">
    <location>
        <begin position="24"/>
        <end position="258"/>
    </location>
</feature>
<feature type="region of interest" description="Disordered" evidence="3">
    <location>
        <begin position="130"/>
        <end position="171"/>
    </location>
</feature>
<dbReference type="Gene3D" id="2.150.10.10">
    <property type="entry name" value="Serralysin-like metalloprotease, C-terminal"/>
    <property type="match status" value="1"/>
</dbReference>
<dbReference type="InterPro" id="IPR018511">
    <property type="entry name" value="Hemolysin-typ_Ca-bd_CS"/>
</dbReference>
<protein>
    <submittedName>
        <fullName evidence="5">Calcium-binding protein</fullName>
    </submittedName>
</protein>
<evidence type="ECO:0000313" key="5">
    <source>
        <dbReference type="EMBL" id="NEE08507.1"/>
    </source>
</evidence>
<comment type="caution">
    <text evidence="5">The sequence shown here is derived from an EMBL/GenBank/DDBJ whole genome shotgun (WGS) entry which is preliminary data.</text>
</comment>
<dbReference type="PANTHER" id="PTHR38340:SF1">
    <property type="entry name" value="S-LAYER PROTEIN"/>
    <property type="match status" value="1"/>
</dbReference>
<dbReference type="InterPro" id="IPR050557">
    <property type="entry name" value="RTX_toxin/Mannuronan_C5-epim"/>
</dbReference>
<name>A0A6G3WSU7_9ACTN</name>
<dbReference type="PRINTS" id="PR00313">
    <property type="entry name" value="CABNDNGRPT"/>
</dbReference>
<evidence type="ECO:0000256" key="2">
    <source>
        <dbReference type="ARBA" id="ARBA00022525"/>
    </source>
</evidence>
<proteinExistence type="predicted"/>
<dbReference type="InterPro" id="IPR011049">
    <property type="entry name" value="Serralysin-like_metalloprot_C"/>
</dbReference>
<dbReference type="PROSITE" id="PS00430">
    <property type="entry name" value="TONB_DEPENDENT_REC_1"/>
    <property type="match status" value="1"/>
</dbReference>
<evidence type="ECO:0000256" key="3">
    <source>
        <dbReference type="SAM" id="MobiDB-lite"/>
    </source>
</evidence>
<comment type="subcellular location">
    <subcellularLocation>
        <location evidence="1">Secreted</location>
    </subcellularLocation>
</comment>
<dbReference type="GO" id="GO:0005509">
    <property type="term" value="F:calcium ion binding"/>
    <property type="evidence" value="ECO:0007669"/>
    <property type="project" value="InterPro"/>
</dbReference>
<dbReference type="PANTHER" id="PTHR38340">
    <property type="entry name" value="S-LAYER PROTEIN"/>
    <property type="match status" value="1"/>
</dbReference>
<dbReference type="AlphaFoldDB" id="A0A6G3WSU7"/>
<dbReference type="PROSITE" id="PS00330">
    <property type="entry name" value="HEMOLYSIN_CALCIUM"/>
    <property type="match status" value="1"/>
</dbReference>
<dbReference type="SUPFAM" id="SSF51120">
    <property type="entry name" value="beta-Roll"/>
    <property type="match status" value="1"/>
</dbReference>
<accession>A0A6G3WSU7</accession>
<gene>
    <name evidence="5" type="ORF">G3M58_18865</name>
</gene>
<dbReference type="InterPro" id="IPR001343">
    <property type="entry name" value="Hemolysn_Ca-bd"/>
</dbReference>
<organism evidence="5">
    <name type="scientific">Streptomyces sp. SID7499</name>
    <dbReference type="NCBI Taxonomy" id="2706086"/>
    <lineage>
        <taxon>Bacteria</taxon>
        <taxon>Bacillati</taxon>
        <taxon>Actinomycetota</taxon>
        <taxon>Actinomycetes</taxon>
        <taxon>Kitasatosporales</taxon>
        <taxon>Streptomycetaceae</taxon>
        <taxon>Streptomyces</taxon>
    </lineage>
</organism>
<reference evidence="5" key="1">
    <citation type="submission" date="2020-01" db="EMBL/GenBank/DDBJ databases">
        <title>Insect and environment-associated Actinomycetes.</title>
        <authorList>
            <person name="Currrie C."/>
            <person name="Chevrette M."/>
            <person name="Carlson C."/>
            <person name="Stubbendieck R."/>
            <person name="Wendt-Pienkowski E."/>
        </authorList>
    </citation>
    <scope>NUCLEOTIDE SEQUENCE</scope>
    <source>
        <strain evidence="5">SID7499</strain>
    </source>
</reference>
<keyword evidence="2" id="KW-0964">Secreted</keyword>
<keyword evidence="4" id="KW-0732">Signal</keyword>
<dbReference type="EMBL" id="JAAGMN010001921">
    <property type="protein sequence ID" value="NEE08507.1"/>
    <property type="molecule type" value="Genomic_DNA"/>
</dbReference>
<evidence type="ECO:0000256" key="1">
    <source>
        <dbReference type="ARBA" id="ARBA00004613"/>
    </source>
</evidence>
<feature type="compositionally biased region" description="Basic and acidic residues" evidence="3">
    <location>
        <begin position="130"/>
        <end position="145"/>
    </location>
</feature>
<feature type="signal peptide" evidence="4">
    <location>
        <begin position="1"/>
        <end position="23"/>
    </location>
</feature>
<dbReference type="InterPro" id="IPR010916">
    <property type="entry name" value="TonB_box_CS"/>
</dbReference>
<evidence type="ECO:0000256" key="4">
    <source>
        <dbReference type="SAM" id="SignalP"/>
    </source>
</evidence>
<sequence>MRTRGICTTVVALGALTCAPLTAASAAPGAAPGGSLADTTVVQETGDTLSVTAAQGVANDITIRRQGRVVVVTDAGDTVSAVAPCQSTGTHTAECPLPVTSIRVNANDSDDSVIISPNLEAAGTVIGGAGDDRLNGGPRADRLVGDDPDATGLRATPGNDTINGGPGNDTISGLAGNDTIYGNAGNDTLNGDDGNDTLEGAQGNDTLTGGRGNDTHIGGEGSDTLNAVDNVIANDGLDGGLGFDTCNRDTGDTAVNCP</sequence>
<dbReference type="Pfam" id="PF00353">
    <property type="entry name" value="HemolysinCabind"/>
    <property type="match status" value="3"/>
</dbReference>
<feature type="region of interest" description="Disordered" evidence="3">
    <location>
        <begin position="185"/>
        <end position="222"/>
    </location>
</feature>